<keyword evidence="15" id="KW-1185">Reference proteome</keyword>
<evidence type="ECO:0000256" key="3">
    <source>
        <dbReference type="ARBA" id="ARBA00017144"/>
    </source>
</evidence>
<dbReference type="GO" id="GO:0005829">
    <property type="term" value="C:cytosol"/>
    <property type="evidence" value="ECO:0007669"/>
    <property type="project" value="TreeGrafter"/>
</dbReference>
<keyword evidence="5 12" id="KW-0545">Nucleotide biosynthesis</keyword>
<evidence type="ECO:0000256" key="4">
    <source>
        <dbReference type="ARBA" id="ARBA00022679"/>
    </source>
</evidence>
<accession>A0A2U8GLJ9</accession>
<keyword evidence="4 12" id="KW-0808">Transferase</keyword>
<keyword evidence="8 12" id="KW-0067">ATP-binding</keyword>
<proteinExistence type="inferred from homology"/>
<dbReference type="InterPro" id="IPR027417">
    <property type="entry name" value="P-loop_NTPase"/>
</dbReference>
<evidence type="ECO:0000256" key="10">
    <source>
        <dbReference type="ARBA" id="ARBA00048743"/>
    </source>
</evidence>
<dbReference type="EMBL" id="CP022187">
    <property type="protein sequence ID" value="AWI74472.1"/>
    <property type="molecule type" value="Genomic_DNA"/>
</dbReference>
<keyword evidence="7 12" id="KW-0418">Kinase</keyword>
<keyword evidence="6 12" id="KW-0547">Nucleotide-binding</keyword>
<organism evidence="14 15">
    <name type="scientific">Parazoarcus communis</name>
    <dbReference type="NCBI Taxonomy" id="41977"/>
    <lineage>
        <taxon>Bacteria</taxon>
        <taxon>Pseudomonadati</taxon>
        <taxon>Pseudomonadota</taxon>
        <taxon>Betaproteobacteria</taxon>
        <taxon>Rhodocyclales</taxon>
        <taxon>Zoogloeaceae</taxon>
        <taxon>Parazoarcus</taxon>
    </lineage>
</organism>
<evidence type="ECO:0000313" key="15">
    <source>
        <dbReference type="Proteomes" id="UP000244930"/>
    </source>
</evidence>
<evidence type="ECO:0000256" key="6">
    <source>
        <dbReference type="ARBA" id="ARBA00022741"/>
    </source>
</evidence>
<dbReference type="CDD" id="cd01672">
    <property type="entry name" value="TMPK"/>
    <property type="match status" value="1"/>
</dbReference>
<dbReference type="AlphaFoldDB" id="A0A2U8GLJ9"/>
<dbReference type="GO" id="GO:0006233">
    <property type="term" value="P:dTDP biosynthetic process"/>
    <property type="evidence" value="ECO:0007669"/>
    <property type="project" value="InterPro"/>
</dbReference>
<feature type="binding site" evidence="12">
    <location>
        <begin position="20"/>
        <end position="27"/>
    </location>
    <ligand>
        <name>ATP</name>
        <dbReference type="ChEBI" id="CHEBI:30616"/>
    </ligand>
</feature>
<evidence type="ECO:0000259" key="13">
    <source>
        <dbReference type="Pfam" id="PF02223"/>
    </source>
</evidence>
<dbReference type="Pfam" id="PF02223">
    <property type="entry name" value="Thymidylate_kin"/>
    <property type="match status" value="1"/>
</dbReference>
<evidence type="ECO:0000256" key="8">
    <source>
        <dbReference type="ARBA" id="ARBA00022840"/>
    </source>
</evidence>
<dbReference type="GO" id="GO:0004798">
    <property type="term" value="F:dTMP kinase activity"/>
    <property type="evidence" value="ECO:0007669"/>
    <property type="project" value="UniProtKB-UniRule"/>
</dbReference>
<reference evidence="14 15" key="1">
    <citation type="submission" date="2017-06" db="EMBL/GenBank/DDBJ databases">
        <title>Azoarcus.</title>
        <authorList>
            <person name="Woo J.-H."/>
            <person name="Kim H.-S."/>
        </authorList>
    </citation>
    <scope>NUCLEOTIDE SEQUENCE [LARGE SCALE GENOMIC DNA]</scope>
    <source>
        <strain evidence="14 15">TSPY31</strain>
    </source>
</reference>
<evidence type="ECO:0000256" key="2">
    <source>
        <dbReference type="ARBA" id="ARBA00012980"/>
    </source>
</evidence>
<sequence>MRSSPLEAEVQKGRFITFEGIDGAGKSSQIAAVVSLLGARGLVVEQSREPGGTRLGESLRELLLHEPMHLETEAMLMFAARREHLAARIEPALLRGEWVVCDRFSDATYAYQVGGRGLEPEKFAALETWVHPGLQPDLTLLFDLPPEVAASRVASTGADPDRFEREQRDFFVRVREAYLERARHAPGRICVIDANRSPEQIREEIETLIKERFFA</sequence>
<evidence type="ECO:0000256" key="5">
    <source>
        <dbReference type="ARBA" id="ARBA00022727"/>
    </source>
</evidence>
<protein>
    <recommendedName>
        <fullName evidence="3 12">Thymidylate kinase</fullName>
        <ecNumber evidence="2 12">2.7.4.9</ecNumber>
    </recommendedName>
    <alternativeName>
        <fullName evidence="9 12">dTMP kinase</fullName>
    </alternativeName>
</protein>
<evidence type="ECO:0000256" key="9">
    <source>
        <dbReference type="ARBA" id="ARBA00029962"/>
    </source>
</evidence>
<evidence type="ECO:0000256" key="11">
    <source>
        <dbReference type="ARBA" id="ARBA00057735"/>
    </source>
</evidence>
<dbReference type="NCBIfam" id="TIGR00041">
    <property type="entry name" value="DTMP_kinase"/>
    <property type="match status" value="1"/>
</dbReference>
<evidence type="ECO:0000313" key="14">
    <source>
        <dbReference type="EMBL" id="AWI74472.1"/>
    </source>
</evidence>
<dbReference type="InterPro" id="IPR039430">
    <property type="entry name" value="Thymidylate_kin-like_dom"/>
</dbReference>
<dbReference type="PANTHER" id="PTHR10344:SF4">
    <property type="entry name" value="UMP-CMP KINASE 2, MITOCHONDRIAL"/>
    <property type="match status" value="1"/>
</dbReference>
<dbReference type="GO" id="GO:0006235">
    <property type="term" value="P:dTTP biosynthetic process"/>
    <property type="evidence" value="ECO:0007669"/>
    <property type="project" value="UniProtKB-UniRule"/>
</dbReference>
<name>A0A2U8GLJ9_9RHOO</name>
<feature type="domain" description="Thymidylate kinase-like" evidence="13">
    <location>
        <begin position="18"/>
        <end position="205"/>
    </location>
</feature>
<dbReference type="PANTHER" id="PTHR10344">
    <property type="entry name" value="THYMIDYLATE KINASE"/>
    <property type="match status" value="1"/>
</dbReference>
<dbReference type="InterPro" id="IPR018094">
    <property type="entry name" value="Thymidylate_kinase"/>
</dbReference>
<dbReference type="SUPFAM" id="SSF52540">
    <property type="entry name" value="P-loop containing nucleoside triphosphate hydrolases"/>
    <property type="match status" value="1"/>
</dbReference>
<comment type="catalytic activity">
    <reaction evidence="10 12">
        <text>dTMP + ATP = dTDP + ADP</text>
        <dbReference type="Rhea" id="RHEA:13517"/>
        <dbReference type="ChEBI" id="CHEBI:30616"/>
        <dbReference type="ChEBI" id="CHEBI:58369"/>
        <dbReference type="ChEBI" id="CHEBI:63528"/>
        <dbReference type="ChEBI" id="CHEBI:456216"/>
        <dbReference type="EC" id="2.7.4.9"/>
    </reaction>
</comment>
<dbReference type="KEGG" id="acom:CEW83_03950"/>
<dbReference type="HAMAP" id="MF_00165">
    <property type="entry name" value="Thymidylate_kinase"/>
    <property type="match status" value="1"/>
</dbReference>
<comment type="function">
    <text evidence="11 12">Phosphorylation of dTMP to form dTDP in both de novo and salvage pathways of dTTP synthesis.</text>
</comment>
<gene>
    <name evidence="12" type="primary">tmk</name>
    <name evidence="14" type="ORF">CEW83_03950</name>
</gene>
<evidence type="ECO:0000256" key="1">
    <source>
        <dbReference type="ARBA" id="ARBA00009776"/>
    </source>
</evidence>
<evidence type="ECO:0000256" key="7">
    <source>
        <dbReference type="ARBA" id="ARBA00022777"/>
    </source>
</evidence>
<dbReference type="GO" id="GO:0005524">
    <property type="term" value="F:ATP binding"/>
    <property type="evidence" value="ECO:0007669"/>
    <property type="project" value="UniProtKB-UniRule"/>
</dbReference>
<dbReference type="EC" id="2.7.4.9" evidence="2 12"/>
<dbReference type="FunFam" id="3.40.50.300:FF:000225">
    <property type="entry name" value="Thymidylate kinase"/>
    <property type="match status" value="1"/>
</dbReference>
<evidence type="ECO:0000256" key="12">
    <source>
        <dbReference type="HAMAP-Rule" id="MF_00165"/>
    </source>
</evidence>
<dbReference type="GO" id="GO:0006227">
    <property type="term" value="P:dUDP biosynthetic process"/>
    <property type="evidence" value="ECO:0007669"/>
    <property type="project" value="TreeGrafter"/>
</dbReference>
<comment type="similarity">
    <text evidence="1 12">Belongs to the thymidylate kinase family.</text>
</comment>
<dbReference type="Gene3D" id="3.40.50.300">
    <property type="entry name" value="P-loop containing nucleotide triphosphate hydrolases"/>
    <property type="match status" value="1"/>
</dbReference>
<dbReference type="Proteomes" id="UP000244930">
    <property type="component" value="Chromosome"/>
</dbReference>